<dbReference type="GO" id="GO:0030144">
    <property type="term" value="F:alpha-1,6-mannosylglycoprotein 6-beta-N-acetylglucosaminyltransferase activity"/>
    <property type="evidence" value="ECO:0007669"/>
    <property type="project" value="UniProtKB-EC"/>
</dbReference>
<comment type="subcellular location">
    <subcellularLocation>
        <location evidence="1">Golgi apparatus membrane</location>
        <topology evidence="1">Single-pass type II membrane protein</topology>
    </subcellularLocation>
</comment>
<keyword evidence="8" id="KW-0735">Signal-anchor</keyword>
<feature type="domain" description="Glycosyltransferase family 18 catalytic" evidence="14">
    <location>
        <begin position="2"/>
        <end position="173"/>
    </location>
</feature>
<keyword evidence="6 15" id="KW-0808">Transferase</keyword>
<evidence type="ECO:0000259" key="14">
    <source>
        <dbReference type="Pfam" id="PF15024"/>
    </source>
</evidence>
<evidence type="ECO:0000256" key="1">
    <source>
        <dbReference type="ARBA" id="ARBA00004323"/>
    </source>
</evidence>
<dbReference type="InterPro" id="IPR026116">
    <property type="entry name" value="GT18_cat"/>
</dbReference>
<evidence type="ECO:0000256" key="8">
    <source>
        <dbReference type="ARBA" id="ARBA00022968"/>
    </source>
</evidence>
<evidence type="ECO:0000256" key="5">
    <source>
        <dbReference type="ARBA" id="ARBA00022676"/>
    </source>
</evidence>
<evidence type="ECO:0000256" key="6">
    <source>
        <dbReference type="ARBA" id="ARBA00022679"/>
    </source>
</evidence>
<dbReference type="PANTHER" id="PTHR15075:SF2">
    <property type="entry name" value="ALPHA-1,6-MANNOSYLGLYCOPROTEIN 6-BETA-N-ACETYLGLUCOSAMINYLTRANSFERASE"/>
    <property type="match status" value="1"/>
</dbReference>
<dbReference type="PANTHER" id="PTHR15075">
    <property type="entry name" value="ALPHA-MANNOSIDE BETA-1,6-N-ACETYLGLUCOSAMINYLTRANSFERASE"/>
    <property type="match status" value="1"/>
</dbReference>
<name>A0A6G3MK14_HENSL</name>
<evidence type="ECO:0000256" key="7">
    <source>
        <dbReference type="ARBA" id="ARBA00022692"/>
    </source>
</evidence>
<keyword evidence="11" id="KW-0472">Membrane</keyword>
<dbReference type="InterPro" id="IPR052105">
    <property type="entry name" value="MGAT5_Glycosyltransferase"/>
</dbReference>
<dbReference type="UniPathway" id="UPA00378"/>
<evidence type="ECO:0000256" key="9">
    <source>
        <dbReference type="ARBA" id="ARBA00022989"/>
    </source>
</evidence>
<evidence type="ECO:0000313" key="15">
    <source>
        <dbReference type="EMBL" id="NDJ94375.1"/>
    </source>
</evidence>
<dbReference type="GO" id="GO:0000139">
    <property type="term" value="C:Golgi membrane"/>
    <property type="evidence" value="ECO:0007669"/>
    <property type="project" value="UniProtKB-SubCell"/>
</dbReference>
<dbReference type="AlphaFoldDB" id="A0A6G3MK14"/>
<evidence type="ECO:0000256" key="4">
    <source>
        <dbReference type="ARBA" id="ARBA00012671"/>
    </source>
</evidence>
<keyword evidence="10" id="KW-0333">Golgi apparatus</keyword>
<keyword evidence="12" id="KW-0325">Glycoprotein</keyword>
<keyword evidence="9" id="KW-1133">Transmembrane helix</keyword>
<keyword evidence="5 15" id="KW-0328">Glycosyltransferase</keyword>
<comment type="catalytic activity">
    <reaction evidence="13">
        <text>N(4)-{beta-D-GlcNAc-(1-&gt;2)-[beta-D-GlcNAc-(1-&gt;4)]-alpha-D-Man-(1-&gt;3)-[beta-D-GlcNAc-(1-&gt;2)-alpha-D-Man-(1-&gt;6)]-beta-D-Man-(1-&gt;4)-beta-D-GlcNAc-(1-&gt;4)-beta-D-GlcNAc}-L-asparaginyl-[protein] + UDP-N-acetyl-alpha-D-glucosamine = N(4)-{beta-D-GlcNAc-(1-&gt;2)-[beta-D-GlcNAc-(1-&gt;4)]-alpha-D-Man-(1-&gt;3)-[beta-D-GlcNAc-(1-&gt;2)-[beta-D-GlcNAc-(1-&gt;6)]-alpha-D-Man-(1-&gt;6)]-beta-D-Man-(1-&gt;4)-beta-D-GlcNAc-(1-&gt;4)-beta-D-GlcNAc}-L-asparaginyl-[protein] + UDP + H(+)</text>
        <dbReference type="Rhea" id="RHEA:16921"/>
        <dbReference type="Rhea" id="RHEA-COMP:14374"/>
        <dbReference type="Rhea" id="RHEA-COMP:14377"/>
        <dbReference type="ChEBI" id="CHEBI:15378"/>
        <dbReference type="ChEBI" id="CHEBI:57705"/>
        <dbReference type="ChEBI" id="CHEBI:58223"/>
        <dbReference type="ChEBI" id="CHEBI:139507"/>
        <dbReference type="ChEBI" id="CHEBI:139510"/>
        <dbReference type="EC" id="2.4.1.155"/>
    </reaction>
</comment>
<dbReference type="GO" id="GO:0006487">
    <property type="term" value="P:protein N-linked glycosylation"/>
    <property type="evidence" value="ECO:0007669"/>
    <property type="project" value="TreeGrafter"/>
</dbReference>
<comment type="pathway">
    <text evidence="2">Protein modification; protein glycosylation.</text>
</comment>
<evidence type="ECO:0000256" key="2">
    <source>
        <dbReference type="ARBA" id="ARBA00004922"/>
    </source>
</evidence>
<evidence type="ECO:0000256" key="11">
    <source>
        <dbReference type="ARBA" id="ARBA00023136"/>
    </source>
</evidence>
<comment type="similarity">
    <text evidence="3">Belongs to the glycosyltransferase 18 family.</text>
</comment>
<evidence type="ECO:0000256" key="3">
    <source>
        <dbReference type="ARBA" id="ARBA00007477"/>
    </source>
</evidence>
<sequence length="184" mass="21732">MRGKPTKRFMYSQNSYCDDFIGIPHVYSLSIKDEKFLREILNNIKNQSLFPAYLPHEYSYIGMLERMYFFMSKQNLCEIKYPDKKSLVIINGSNNQDCQTVCQEKKMMCEYDFFNLINTLPANKECLKLLNYQKLVLPAKILIENNYAFCPQTEHLYYSCVDKSMGAYRICPCRKYSKGNIAIY</sequence>
<dbReference type="EC" id="2.4.1.155" evidence="4"/>
<protein>
    <recommendedName>
        <fullName evidence="4">alpha-1,6-mannosyl-glycoprotein 6-beta-N-acetylglucosaminyltransferase</fullName>
        <ecNumber evidence="4">2.4.1.155</ecNumber>
    </recommendedName>
</protein>
<organism evidence="15">
    <name type="scientific">Henneguya salminicola</name>
    <name type="common">Myxosporean</name>
    <dbReference type="NCBI Taxonomy" id="69463"/>
    <lineage>
        <taxon>Eukaryota</taxon>
        <taxon>Metazoa</taxon>
        <taxon>Cnidaria</taxon>
        <taxon>Myxozoa</taxon>
        <taxon>Myxosporea</taxon>
        <taxon>Bivalvulida</taxon>
        <taxon>Platysporina</taxon>
        <taxon>Myxobolidae</taxon>
        <taxon>Henneguya</taxon>
    </lineage>
</organism>
<accession>A0A6G3MK14</accession>
<reference evidence="15" key="1">
    <citation type="submission" date="2018-11" db="EMBL/GenBank/DDBJ databases">
        <title>Henneguya salminicola genome and transcriptome.</title>
        <authorList>
            <person name="Yahalomi D."/>
            <person name="Atkinson S.D."/>
            <person name="Neuhof M."/>
            <person name="Chang E.S."/>
            <person name="Philippe H."/>
            <person name="Cartwright P."/>
            <person name="Bartholomew J.L."/>
            <person name="Huchon D."/>
        </authorList>
    </citation>
    <scope>NUCLEOTIDE SEQUENCE</scope>
    <source>
        <strain evidence="15">Hz1</strain>
        <tissue evidence="15">Whole</tissue>
    </source>
</reference>
<evidence type="ECO:0000256" key="13">
    <source>
        <dbReference type="ARBA" id="ARBA00048243"/>
    </source>
</evidence>
<evidence type="ECO:0000256" key="10">
    <source>
        <dbReference type="ARBA" id="ARBA00023034"/>
    </source>
</evidence>
<proteinExistence type="inferred from homology"/>
<dbReference type="Pfam" id="PF15024">
    <property type="entry name" value="Glyco_transf_18"/>
    <property type="match status" value="1"/>
</dbReference>
<dbReference type="EMBL" id="GHBP01008259">
    <property type="protein sequence ID" value="NDJ94375.1"/>
    <property type="molecule type" value="Transcribed_RNA"/>
</dbReference>
<evidence type="ECO:0000256" key="12">
    <source>
        <dbReference type="ARBA" id="ARBA00023180"/>
    </source>
</evidence>
<keyword evidence="7" id="KW-0812">Transmembrane</keyword>